<comment type="cofactor">
    <cofactor evidence="6">
        <name>Mn(2+)</name>
        <dbReference type="ChEBI" id="CHEBI:29035"/>
    </cofactor>
</comment>
<feature type="domain" description="Adenine deaminase C-terminal" evidence="8">
    <location>
        <begin position="400"/>
        <end position="565"/>
    </location>
</feature>
<dbReference type="EMBL" id="CP119312">
    <property type="protein sequence ID" value="WEK06712.1"/>
    <property type="molecule type" value="Genomic_DNA"/>
</dbReference>
<dbReference type="InterPro" id="IPR011059">
    <property type="entry name" value="Metal-dep_hydrolase_composite"/>
</dbReference>
<evidence type="ECO:0000313" key="9">
    <source>
        <dbReference type="EMBL" id="WEK06712.1"/>
    </source>
</evidence>
<evidence type="ECO:0000256" key="2">
    <source>
        <dbReference type="ARBA" id="ARBA00012782"/>
    </source>
</evidence>
<dbReference type="NCBIfam" id="TIGR01178">
    <property type="entry name" value="ade"/>
    <property type="match status" value="1"/>
</dbReference>
<dbReference type="AlphaFoldDB" id="A0AAJ6B1V7"/>
<dbReference type="GO" id="GO:0000034">
    <property type="term" value="F:adenine deaminase activity"/>
    <property type="evidence" value="ECO:0007669"/>
    <property type="project" value="UniProtKB-UniRule"/>
</dbReference>
<keyword evidence="3 6" id="KW-0378">Hydrolase</keyword>
<evidence type="ECO:0000259" key="7">
    <source>
        <dbReference type="Pfam" id="PF01979"/>
    </source>
</evidence>
<dbReference type="Pfam" id="PF13382">
    <property type="entry name" value="Adenine_deam_C"/>
    <property type="match status" value="1"/>
</dbReference>
<dbReference type="InterPro" id="IPR032466">
    <property type="entry name" value="Metal_Hydrolase"/>
</dbReference>
<evidence type="ECO:0000313" key="10">
    <source>
        <dbReference type="Proteomes" id="UP001217476"/>
    </source>
</evidence>
<dbReference type="GO" id="GO:0006146">
    <property type="term" value="P:adenine catabolic process"/>
    <property type="evidence" value="ECO:0007669"/>
    <property type="project" value="InterPro"/>
</dbReference>
<organism evidence="9 10">
    <name type="scientific">Candidatus Devosia phytovorans</name>
    <dbReference type="NCBI Taxonomy" id="3121372"/>
    <lineage>
        <taxon>Bacteria</taxon>
        <taxon>Pseudomonadati</taxon>
        <taxon>Pseudomonadota</taxon>
        <taxon>Alphaproteobacteria</taxon>
        <taxon>Hyphomicrobiales</taxon>
        <taxon>Devosiaceae</taxon>
        <taxon>Devosia</taxon>
    </lineage>
</organism>
<dbReference type="PANTHER" id="PTHR11113:SF2">
    <property type="entry name" value="ADENINE DEAMINASE"/>
    <property type="match status" value="1"/>
</dbReference>
<dbReference type="CDD" id="cd01295">
    <property type="entry name" value="AdeC"/>
    <property type="match status" value="1"/>
</dbReference>
<dbReference type="InterPro" id="IPR006680">
    <property type="entry name" value="Amidohydro-rel"/>
</dbReference>
<accession>A0AAJ6B1V7</accession>
<protein>
    <recommendedName>
        <fullName evidence="2 6">Adenine deaminase</fullName>
        <shortName evidence="6">Adenase</shortName>
        <shortName evidence="6">Adenine aminase</shortName>
        <ecNumber evidence="2 6">3.5.4.2</ecNumber>
    </recommendedName>
</protein>
<comment type="catalytic activity">
    <reaction evidence="5 6">
        <text>adenine + H2O + H(+) = hypoxanthine + NH4(+)</text>
        <dbReference type="Rhea" id="RHEA:23688"/>
        <dbReference type="ChEBI" id="CHEBI:15377"/>
        <dbReference type="ChEBI" id="CHEBI:15378"/>
        <dbReference type="ChEBI" id="CHEBI:16708"/>
        <dbReference type="ChEBI" id="CHEBI:17368"/>
        <dbReference type="ChEBI" id="CHEBI:28938"/>
        <dbReference type="EC" id="3.5.4.2"/>
    </reaction>
</comment>
<gene>
    <name evidence="6 9" type="primary">ade</name>
    <name evidence="9" type="ORF">P0Y65_02565</name>
</gene>
<dbReference type="PANTHER" id="PTHR11113">
    <property type="entry name" value="N-ACETYLGLUCOSAMINE-6-PHOSPHATE DEACETYLASE"/>
    <property type="match status" value="1"/>
</dbReference>
<dbReference type="InterPro" id="IPR006679">
    <property type="entry name" value="Adenine_deam"/>
</dbReference>
<dbReference type="EC" id="3.5.4.2" evidence="2 6"/>
<dbReference type="Pfam" id="PF01979">
    <property type="entry name" value="Amidohydro_1"/>
    <property type="match status" value="1"/>
</dbReference>
<feature type="domain" description="Amidohydrolase-related" evidence="7">
    <location>
        <begin position="69"/>
        <end position="349"/>
    </location>
</feature>
<evidence type="ECO:0000256" key="4">
    <source>
        <dbReference type="ARBA" id="ARBA00023211"/>
    </source>
</evidence>
<dbReference type="SUPFAM" id="SSF51338">
    <property type="entry name" value="Composite domain of metallo-dependent hydrolases"/>
    <property type="match status" value="1"/>
</dbReference>
<dbReference type="HAMAP" id="MF_01518">
    <property type="entry name" value="Adenine_deamin"/>
    <property type="match status" value="1"/>
</dbReference>
<evidence type="ECO:0000256" key="3">
    <source>
        <dbReference type="ARBA" id="ARBA00022801"/>
    </source>
</evidence>
<name>A0AAJ6B1V7_9HYPH</name>
<dbReference type="Gene3D" id="3.20.20.140">
    <property type="entry name" value="Metal-dependent hydrolases"/>
    <property type="match status" value="1"/>
</dbReference>
<dbReference type="SUPFAM" id="SSF51556">
    <property type="entry name" value="Metallo-dependent hydrolases"/>
    <property type="match status" value="1"/>
</dbReference>
<reference evidence="9" key="1">
    <citation type="submission" date="2023-03" db="EMBL/GenBank/DDBJ databases">
        <title>Andean soil-derived lignocellulolytic bacterial consortium as a source of novel taxa and putative plastic-active enzymes.</title>
        <authorList>
            <person name="Diaz-Garcia L."/>
            <person name="Chuvochina M."/>
            <person name="Feuerriegel G."/>
            <person name="Bunk B."/>
            <person name="Sproer C."/>
            <person name="Streit W.R."/>
            <person name="Rodriguez L.M."/>
            <person name="Overmann J."/>
            <person name="Jimenez D.J."/>
        </authorList>
    </citation>
    <scope>NUCLEOTIDE SEQUENCE</scope>
    <source>
        <strain evidence="9">MAG 4196</strain>
    </source>
</reference>
<dbReference type="Gene3D" id="2.30.40.10">
    <property type="entry name" value="Urease, subunit C, domain 1"/>
    <property type="match status" value="1"/>
</dbReference>
<proteinExistence type="inferred from homology"/>
<evidence type="ECO:0000256" key="6">
    <source>
        <dbReference type="HAMAP-Rule" id="MF_01518"/>
    </source>
</evidence>
<dbReference type="Proteomes" id="UP001217476">
    <property type="component" value="Chromosome"/>
</dbReference>
<evidence type="ECO:0000259" key="8">
    <source>
        <dbReference type="Pfam" id="PF13382"/>
    </source>
</evidence>
<evidence type="ECO:0000256" key="5">
    <source>
        <dbReference type="ARBA" id="ARBA00047720"/>
    </source>
</evidence>
<dbReference type="InterPro" id="IPR026912">
    <property type="entry name" value="Adenine_deam_C"/>
</dbReference>
<keyword evidence="4 6" id="KW-0464">Manganese</keyword>
<comment type="similarity">
    <text evidence="1 6">Belongs to the metallo-dependent hydrolases superfamily. Adenine deaminase family.</text>
</comment>
<sequence length="569" mass="60996">MTDAATLTRMIMAGQGKEPADLVIKNVQLFDVITGAVTETDIAIVEDRIVGTHALYSGKREIDGTGRFAVPGFIDTHLHIESSLVTPLEFDRCVLPHGVTTVICDPHEIANVIGAEGIRYFLDSAEQSVMDIRLNLSSCVPATAFETAGAALEIEDLEPFRTHPKVIGLAEMMNFPGVLSADPGIIAKLVAFQGGHIDGHAPLLLGTALNGYLSAAIRTDHEATSAAEAREKLAKGMAILIREGSVSKDLKALAEVLDENTSSFVALCTDDRNPLDIAEEGHLDSSIRRLIAMGRPLHHVYRAASHSAARIFGLRDRGLVAPGWRADIVLLDSLEDCRVSDVVTAGRLVTPELFAARQPVEPVGLQSMKAKPVSADDFIVPVRSDRNQTPVIGVKPGLILTFRDSATLPSSERGTLPDLEADVLKVTVIERHGKNGNIGRGFVKGFGLKRGAIASSVGHDSHNITVIGATDEDMAVAVNRLIELKGGFVVSDGGKVTAELALPIAGLMSPKPFEEVTHDLHALREAAYALDCTLPEPFLQVAFLALPVIPHLKMTDRGLFDVDKFDFVD</sequence>
<evidence type="ECO:0000256" key="1">
    <source>
        <dbReference type="ARBA" id="ARBA00006773"/>
    </source>
</evidence>